<organism evidence="2 3">
    <name type="scientific">Pseudomonas asiatica</name>
    <dbReference type="NCBI Taxonomy" id="2219225"/>
    <lineage>
        <taxon>Bacteria</taxon>
        <taxon>Pseudomonadati</taxon>
        <taxon>Pseudomonadota</taxon>
        <taxon>Gammaproteobacteria</taxon>
        <taxon>Pseudomonadales</taxon>
        <taxon>Pseudomonadaceae</taxon>
        <taxon>Pseudomonas</taxon>
    </lineage>
</organism>
<sequence length="283" mass="31911">MGNLWQPISGVYWKSEPYLPDLNWSVDYWSLFTTIIGALAGAWLGAWAAQKIAKTEKKRDEASQEVRSINAGIILAYNICNIAMSLKKQHLRNLKKSYDNDLSIHEAAKKMPPPREIHIKPQMMYLGAPITPIDELKRICLDKISSNSLAIHAAIALSNAINNLNSSISTYNSQIDLFRRAEFPPGFQFEHLYLGIPVNGSVNNFYGDTLNGLCDYNDDVIFFALVLCDKLQSLGDKIIPDYEKQTGRTDTKISKIDITDPILDGLVPQHERYESWLSGFKTK</sequence>
<keyword evidence="3" id="KW-1185">Reference proteome</keyword>
<accession>A0ABU5L588</accession>
<name>A0ABU5L588_9PSED</name>
<comment type="caution">
    <text evidence="2">The sequence shown here is derived from an EMBL/GenBank/DDBJ whole genome shotgun (WGS) entry which is preliminary data.</text>
</comment>
<evidence type="ECO:0000313" key="3">
    <source>
        <dbReference type="Proteomes" id="UP001292116"/>
    </source>
</evidence>
<dbReference type="Proteomes" id="UP001292116">
    <property type="component" value="Unassembled WGS sequence"/>
</dbReference>
<keyword evidence="1" id="KW-0472">Membrane</keyword>
<protein>
    <submittedName>
        <fullName evidence="2">Uncharacterized protein</fullName>
    </submittedName>
</protein>
<gene>
    <name evidence="2" type="ORF">SOW75_22910</name>
</gene>
<proteinExistence type="predicted"/>
<dbReference type="EMBL" id="JAXUBM010000033">
    <property type="protein sequence ID" value="MDZ5741038.1"/>
    <property type="molecule type" value="Genomic_DNA"/>
</dbReference>
<dbReference type="RefSeq" id="WP_322492035.1">
    <property type="nucleotide sequence ID" value="NZ_JAXUBM010000033.1"/>
</dbReference>
<reference evidence="2 3" key="1">
    <citation type="submission" date="2023-11" db="EMBL/GenBank/DDBJ databases">
        <title>Draft genomes analysis of Pseudomonas asiatica isolated from milk, feces and farm soil of cows suffering from clinical mastitis.</title>
        <authorList>
            <person name="Rahman T."/>
            <person name="Das Z.C."/>
            <person name="Hoque M.N."/>
        </authorList>
    </citation>
    <scope>NUCLEOTIDE SEQUENCE [LARGE SCALE GENOMIC DNA]</scope>
    <source>
        <strain evidence="2 3">2F2</strain>
    </source>
</reference>
<evidence type="ECO:0000313" key="2">
    <source>
        <dbReference type="EMBL" id="MDZ5741038.1"/>
    </source>
</evidence>
<keyword evidence="1" id="KW-0812">Transmembrane</keyword>
<keyword evidence="1" id="KW-1133">Transmembrane helix</keyword>
<feature type="transmembrane region" description="Helical" evidence="1">
    <location>
        <begin position="28"/>
        <end position="49"/>
    </location>
</feature>
<evidence type="ECO:0000256" key="1">
    <source>
        <dbReference type="SAM" id="Phobius"/>
    </source>
</evidence>